<name>A0A7U2MMI0_ASPFN</name>
<reference evidence="2" key="1">
    <citation type="journal article" date="2021" name="G3 (Bethesda)">
        <title>Chromosome assembled and annotated genome sequence of Aspergillus flavus NRRL 3357.</title>
        <authorList>
            <person name="Skerker J.M."/>
            <person name="Pianalto K.M."/>
            <person name="Mondo S.J."/>
            <person name="Yang K."/>
            <person name="Arkin A.P."/>
            <person name="Keller N.P."/>
            <person name="Grigoriev I.V."/>
            <person name="Louise Glass N.L."/>
        </authorList>
    </citation>
    <scope>NUCLEOTIDE SEQUENCE [LARGE SCALE GENOMIC DNA]</scope>
    <source>
        <strain evidence="2">ATCC 200026 / FGSC A1120 / IAM 13836 / NRRL 3357 / JCM 12722 / SRRC 167</strain>
    </source>
</reference>
<accession>A0A7U2MMI0</accession>
<protein>
    <submittedName>
        <fullName evidence="1">Uncharacterized protein</fullName>
    </submittedName>
</protein>
<evidence type="ECO:0000313" key="2">
    <source>
        <dbReference type="Proteomes" id="UP000596276"/>
    </source>
</evidence>
<dbReference type="AlphaFoldDB" id="A0A7U2MMI0"/>
<dbReference type="Proteomes" id="UP000596276">
    <property type="component" value="Chromosome 3"/>
</dbReference>
<dbReference type="VEuPathDB" id="FungiDB:AFLA_005711"/>
<keyword evidence="2" id="KW-1185">Reference proteome</keyword>
<gene>
    <name evidence="1" type="ORF">F9C07_2282348</name>
</gene>
<dbReference type="VEuPathDB" id="FungiDB:F9C07_2282348"/>
<dbReference type="EMBL" id="CP044620">
    <property type="protein sequence ID" value="QRD86401.1"/>
    <property type="molecule type" value="Genomic_DNA"/>
</dbReference>
<proteinExistence type="predicted"/>
<evidence type="ECO:0000313" key="1">
    <source>
        <dbReference type="EMBL" id="QRD86401.1"/>
    </source>
</evidence>
<organism evidence="1 2">
    <name type="scientific">Aspergillus flavus (strain ATCC 200026 / FGSC A1120 / IAM 13836 / NRRL 3357 / JCM 12722 / SRRC 167)</name>
    <dbReference type="NCBI Taxonomy" id="332952"/>
    <lineage>
        <taxon>Eukaryota</taxon>
        <taxon>Fungi</taxon>
        <taxon>Dikarya</taxon>
        <taxon>Ascomycota</taxon>
        <taxon>Pezizomycotina</taxon>
        <taxon>Eurotiomycetes</taxon>
        <taxon>Eurotiomycetidae</taxon>
        <taxon>Eurotiales</taxon>
        <taxon>Aspergillaceae</taxon>
        <taxon>Aspergillus</taxon>
        <taxon>Aspergillus subgen. Circumdati</taxon>
    </lineage>
</organism>
<sequence length="215" mass="24707">MLSDVKHFESVAREIESHRYNPFLMRRFSRSKQFSRWFGLFSQEPHPRQLTEMDPVWWLFSALTKMETQLYAVPQSAAVPARNIPLGGTAYISRESGKSYMSFRAKADTNSNIVLRPTLLSMQVIREISSNDVSVSQVIEFLNTSRRERRPVDKDLTTGAMQQIVTCPSTIHLQGISPLSDAITAQRSYLDKEVQAEIDILLGHDRELAWKYIQQ</sequence>